<keyword evidence="1" id="KW-0732">Signal</keyword>
<comment type="caution">
    <text evidence="2">The sequence shown here is derived from an EMBL/GenBank/DDBJ whole genome shotgun (WGS) entry which is preliminary data.</text>
</comment>
<dbReference type="Proteomes" id="UP000663856">
    <property type="component" value="Unassembled WGS sequence"/>
</dbReference>
<gene>
    <name evidence="2" type="ORF">WKI299_LOCUS11986</name>
</gene>
<dbReference type="EMBL" id="CAJNRF010004472">
    <property type="protein sequence ID" value="CAF2060213.1"/>
    <property type="molecule type" value="Genomic_DNA"/>
</dbReference>
<evidence type="ECO:0000256" key="1">
    <source>
        <dbReference type="SAM" id="SignalP"/>
    </source>
</evidence>
<protein>
    <submittedName>
        <fullName evidence="2">Uncharacterized protein</fullName>
    </submittedName>
</protein>
<dbReference type="AlphaFoldDB" id="A0A816QFL4"/>
<evidence type="ECO:0000313" key="2">
    <source>
        <dbReference type="EMBL" id="CAF2060213.1"/>
    </source>
</evidence>
<proteinExistence type="predicted"/>
<accession>A0A816QFL4</accession>
<organism evidence="2 3">
    <name type="scientific">Rotaria magnacalcarata</name>
    <dbReference type="NCBI Taxonomy" id="392030"/>
    <lineage>
        <taxon>Eukaryota</taxon>
        <taxon>Metazoa</taxon>
        <taxon>Spiralia</taxon>
        <taxon>Gnathifera</taxon>
        <taxon>Rotifera</taxon>
        <taxon>Eurotatoria</taxon>
        <taxon>Bdelloidea</taxon>
        <taxon>Philodinida</taxon>
        <taxon>Philodinidae</taxon>
        <taxon>Rotaria</taxon>
    </lineage>
</organism>
<evidence type="ECO:0000313" key="3">
    <source>
        <dbReference type="Proteomes" id="UP000663856"/>
    </source>
</evidence>
<feature type="chain" id="PRO_5032665317" evidence="1">
    <location>
        <begin position="37"/>
        <end position="135"/>
    </location>
</feature>
<reference evidence="2" key="1">
    <citation type="submission" date="2021-02" db="EMBL/GenBank/DDBJ databases">
        <authorList>
            <person name="Nowell W R."/>
        </authorList>
    </citation>
    <scope>NUCLEOTIDE SEQUENCE</scope>
</reference>
<name>A0A816QFL4_9BILA</name>
<feature type="signal peptide" evidence="1">
    <location>
        <begin position="1"/>
        <end position="36"/>
    </location>
</feature>
<sequence>MQCYSSQMLKFPIRSNPIFMFLLIILFATSIKLSQAASMNKREQTDMVVSDDDEVNHQRRTYDLEKLRRFLLTSNAEQRAAKLDKQNYYKRQWVREYLRLINDPNPDQLQELKKRAKGFCHSYEDVINSDRAPCG</sequence>